<feature type="compositionally biased region" description="Low complexity" evidence="1">
    <location>
        <begin position="13"/>
        <end position="36"/>
    </location>
</feature>
<comment type="caution">
    <text evidence="2">The sequence shown here is derived from an EMBL/GenBank/DDBJ whole genome shotgun (WGS) entry which is preliminary data.</text>
</comment>
<dbReference type="AlphaFoldDB" id="A0A9W8BBF8"/>
<keyword evidence="3" id="KW-1185">Reference proteome</keyword>
<name>A0A9W8BBF8_9FUNG</name>
<protein>
    <submittedName>
        <fullName evidence="2">Uncharacterized protein</fullName>
    </submittedName>
</protein>
<sequence length="156" mass="16604">SQQFTQHDTVLMSPSSGSVAARAARPAAAANDPASGSTLAAATAARNTFNPRMHASIMFSKSDRVLISNEQADDYVPSAPAGLANARRSHFAGGRSAFEDGYLQHASLSRAFLTQESIYDSYQDGRIDGLAGASQFTVDGASQFTQDYSSQHFTQY</sequence>
<feature type="non-terminal residue" evidence="2">
    <location>
        <position position="1"/>
    </location>
</feature>
<dbReference type="OrthoDB" id="6513042at2759"/>
<evidence type="ECO:0000313" key="2">
    <source>
        <dbReference type="EMBL" id="KAJ1996502.1"/>
    </source>
</evidence>
<proteinExistence type="predicted"/>
<organism evidence="2 3">
    <name type="scientific">Coemansia thaxteri</name>
    <dbReference type="NCBI Taxonomy" id="2663907"/>
    <lineage>
        <taxon>Eukaryota</taxon>
        <taxon>Fungi</taxon>
        <taxon>Fungi incertae sedis</taxon>
        <taxon>Zoopagomycota</taxon>
        <taxon>Kickxellomycotina</taxon>
        <taxon>Kickxellomycetes</taxon>
        <taxon>Kickxellales</taxon>
        <taxon>Kickxellaceae</taxon>
        <taxon>Coemansia</taxon>
    </lineage>
</organism>
<dbReference type="EMBL" id="JANBQF010001790">
    <property type="protein sequence ID" value="KAJ1996502.1"/>
    <property type="molecule type" value="Genomic_DNA"/>
</dbReference>
<dbReference type="Proteomes" id="UP001150907">
    <property type="component" value="Unassembled WGS sequence"/>
</dbReference>
<accession>A0A9W8BBF8</accession>
<reference evidence="2" key="1">
    <citation type="submission" date="2022-07" db="EMBL/GenBank/DDBJ databases">
        <title>Phylogenomic reconstructions and comparative analyses of Kickxellomycotina fungi.</title>
        <authorList>
            <person name="Reynolds N.K."/>
            <person name="Stajich J.E."/>
            <person name="Barry K."/>
            <person name="Grigoriev I.V."/>
            <person name="Crous P."/>
            <person name="Smith M.E."/>
        </authorList>
    </citation>
    <scope>NUCLEOTIDE SEQUENCE</scope>
    <source>
        <strain evidence="2">IMI 214461</strain>
    </source>
</reference>
<gene>
    <name evidence="2" type="ORF">H4R26_006175</name>
</gene>
<evidence type="ECO:0000313" key="3">
    <source>
        <dbReference type="Proteomes" id="UP001150907"/>
    </source>
</evidence>
<feature type="region of interest" description="Disordered" evidence="1">
    <location>
        <begin position="1"/>
        <end position="36"/>
    </location>
</feature>
<evidence type="ECO:0000256" key="1">
    <source>
        <dbReference type="SAM" id="MobiDB-lite"/>
    </source>
</evidence>